<dbReference type="Proteomes" id="UP000256345">
    <property type="component" value="Unassembled WGS sequence"/>
</dbReference>
<dbReference type="Proteomes" id="UP000035579">
    <property type="component" value="Chromosome"/>
</dbReference>
<dbReference type="RefSeq" id="WP_053066262.1">
    <property type="nucleotide sequence ID" value="NZ_CP011509.1"/>
</dbReference>
<name>A0AAC8Q4P4_9BACT</name>
<dbReference type="EMBL" id="QUMU01000004">
    <property type="protein sequence ID" value="REG32846.1"/>
    <property type="molecule type" value="Genomic_DNA"/>
</dbReference>
<keyword evidence="6" id="KW-1185">Reference proteome</keyword>
<dbReference type="Pfam" id="PF22680">
    <property type="entry name" value="Glyco_hydro_123_N_2"/>
    <property type="match status" value="1"/>
</dbReference>
<organism evidence="3 5">
    <name type="scientific">Archangium gephyra</name>
    <dbReference type="NCBI Taxonomy" id="48"/>
    <lineage>
        <taxon>Bacteria</taxon>
        <taxon>Pseudomonadati</taxon>
        <taxon>Myxococcota</taxon>
        <taxon>Myxococcia</taxon>
        <taxon>Myxococcales</taxon>
        <taxon>Cystobacterineae</taxon>
        <taxon>Archangiaceae</taxon>
        <taxon>Archangium</taxon>
    </lineage>
</organism>
<evidence type="ECO:0000313" key="5">
    <source>
        <dbReference type="Proteomes" id="UP000035579"/>
    </source>
</evidence>
<reference evidence="3 5" key="1">
    <citation type="submission" date="2015-05" db="EMBL/GenBank/DDBJ databases">
        <title>Genome assembly of Archangium gephyra DSM 2261.</title>
        <authorList>
            <person name="Sharma G."/>
            <person name="Subramanian S."/>
        </authorList>
    </citation>
    <scope>NUCLEOTIDE SEQUENCE [LARGE SCALE GENOMIC DNA]</scope>
    <source>
        <strain evidence="3 5">DSM 2261</strain>
    </source>
</reference>
<keyword evidence="1" id="KW-0732">Signal</keyword>
<proteinExistence type="predicted"/>
<dbReference type="AlphaFoldDB" id="A0AAC8Q4P4"/>
<feature type="signal peptide" evidence="1">
    <location>
        <begin position="1"/>
        <end position="21"/>
    </location>
</feature>
<dbReference type="InterPro" id="IPR053850">
    <property type="entry name" value="Glyco_hydro_123_N_2"/>
</dbReference>
<evidence type="ECO:0000313" key="4">
    <source>
        <dbReference type="EMBL" id="REG32846.1"/>
    </source>
</evidence>
<sequence length="585" mass="64218">MRNLPRQLLWAVLLFSTAVMAQSRPAVWGESATTKIRPDAQPGSQAALHLVAARNEFVSFQVGLHGGAAGLTGVSAQLTALEGPSRIDGNSITLYQEVFLDITQRSTPDSQLGPWPDGLLPDVDETVGEKRRAFPFNIPAGQARAIWVDVLVPMRAPPGQYKGTVLVTADNGYRSRVQVHLTVVDALLPSTPSLRTAFLLWPPHVCRAYTGTPDCGEETLVPLLQMFHRLALEHRLTLASAFPRLPGQATWNLPDWETFEARWGAFLDGTVPSRLPGARMTSWQYLGPPTAEGLAQFQEEARGRDWLSRAFDYVGDEPPYGISFQAVEQRATLSRQAAPEVNTLLTSTITDLETYGLVGLIDSIVVLVNYMDGTRPPYVGNQVEGYTDFVALPNRELWMYQSCMSHGCVANEYMPENQPGQGWPSYMIDRPATKARALEWVSFLEGATGELYYQTVGMLSTAWTNQFRFNGNGDGTLFYPGTPASIGGSTAVPLPSIRLKLIRLGIQDYEWLEAVSDAGDPEFARGVARKLIPTAWRVPDDGAAFDEARLCLIQRYLELTGAKDVDSGLPSRCLNPTDSSSQPGR</sequence>
<protein>
    <submittedName>
        <fullName evidence="4">Uncharacterized protein DUF4091</fullName>
    </submittedName>
</protein>
<feature type="chain" id="PRO_5042195690" evidence="1">
    <location>
        <begin position="22"/>
        <end position="585"/>
    </location>
</feature>
<reference evidence="4 6" key="2">
    <citation type="submission" date="2018-08" db="EMBL/GenBank/DDBJ databases">
        <title>Genomic Encyclopedia of Archaeal and Bacterial Type Strains, Phase II (KMG-II): from individual species to whole genera.</title>
        <authorList>
            <person name="Goeker M."/>
        </authorList>
    </citation>
    <scope>NUCLEOTIDE SEQUENCE [LARGE SCALE GENOMIC DNA]</scope>
    <source>
        <strain evidence="4 6">DSM 2261</strain>
    </source>
</reference>
<evidence type="ECO:0000313" key="3">
    <source>
        <dbReference type="EMBL" id="AKJ00456.1"/>
    </source>
</evidence>
<accession>A0AAC8Q4P4</accession>
<gene>
    <name evidence="3" type="ORF">AA314_02082</name>
    <name evidence="4" type="ORF">ATI61_104136</name>
</gene>
<evidence type="ECO:0000259" key="2">
    <source>
        <dbReference type="Pfam" id="PF22680"/>
    </source>
</evidence>
<dbReference type="EMBL" id="CP011509">
    <property type="protein sequence ID" value="AKJ00456.1"/>
    <property type="molecule type" value="Genomic_DNA"/>
</dbReference>
<evidence type="ECO:0000313" key="6">
    <source>
        <dbReference type="Proteomes" id="UP000256345"/>
    </source>
</evidence>
<evidence type="ECO:0000256" key="1">
    <source>
        <dbReference type="SAM" id="SignalP"/>
    </source>
</evidence>
<dbReference type="KEGG" id="age:AA314_02082"/>
<feature type="domain" description="Glycoside hydrolase 123 N-terminal" evidence="2">
    <location>
        <begin position="37"/>
        <end position="168"/>
    </location>
</feature>